<dbReference type="SUPFAM" id="SSF117281">
    <property type="entry name" value="Kelch motif"/>
    <property type="match status" value="1"/>
</dbReference>
<evidence type="ECO:0000313" key="2">
    <source>
        <dbReference type="EMBL" id="KDO38556.1"/>
    </source>
</evidence>
<dbReference type="EMBL" id="KK787823">
    <property type="protein sequence ID" value="KDO38556.1"/>
    <property type="molecule type" value="Genomic_DNA"/>
</dbReference>
<dbReference type="STRING" id="2711.A0A067DIW7"/>
<name>A0A067DIW7_CITSI</name>
<protein>
    <recommendedName>
        <fullName evidence="4">F-box domain-containing protein</fullName>
    </recommendedName>
</protein>
<dbReference type="PANTHER" id="PTHR47590">
    <property type="entry name" value="F-BOX/KELCH-REPEAT PROTEIN SKIP25"/>
    <property type="match status" value="1"/>
</dbReference>
<proteinExistence type="predicted"/>
<organism evidence="2 3">
    <name type="scientific">Citrus sinensis</name>
    <name type="common">Sweet orange</name>
    <name type="synonym">Citrus aurantium var. sinensis</name>
    <dbReference type="NCBI Taxonomy" id="2711"/>
    <lineage>
        <taxon>Eukaryota</taxon>
        <taxon>Viridiplantae</taxon>
        <taxon>Streptophyta</taxon>
        <taxon>Embryophyta</taxon>
        <taxon>Tracheophyta</taxon>
        <taxon>Spermatophyta</taxon>
        <taxon>Magnoliopsida</taxon>
        <taxon>eudicotyledons</taxon>
        <taxon>Gunneridae</taxon>
        <taxon>Pentapetalae</taxon>
        <taxon>rosids</taxon>
        <taxon>malvids</taxon>
        <taxon>Sapindales</taxon>
        <taxon>Rutaceae</taxon>
        <taxon>Aurantioideae</taxon>
        <taxon>Citrus</taxon>
    </lineage>
</organism>
<evidence type="ECO:0000256" key="1">
    <source>
        <dbReference type="SAM" id="MobiDB-lite"/>
    </source>
</evidence>
<dbReference type="PANTHER" id="PTHR47590:SF7">
    <property type="entry name" value="OS06G0711700 PROTEIN"/>
    <property type="match status" value="1"/>
</dbReference>
<dbReference type="PaxDb" id="2711-XP_006484730.1"/>
<sequence>MDQSTSNRSKIINDNNNNSTSDHGTQNETILLLLPGLPNHLADRCLSSLPPALLFSVCHSWRRLLYSPYFPPFFSLYALLFNNNKPSHNNNNYYSFNSSMEFFCFDPISSTWNPLPAPPQNPPLRLLYRHPSFLSRKLPVQSLGVRNNLVLIAATTPHFLPALASPLAFNPQSNTWFFGPQLSIPRRWCAMGSVGGVVYVASGVGAHYRGDVARSMKKWDLKSDREDWKWEKKAQLKDGRFSREAVEAVGFKGNLCMVNLKGNGAKDGAIYNVELDKWKEMPEGMHAGWNGPAASTMNEEELYVVNEGKGRLSKYDADHDWWDEVIELAELKGAEKITAARGRVCAVCENGERIMVVDVLASPARAWLVDPPRGFQVVAVHVLPRMCKQD</sequence>
<dbReference type="SMR" id="A0A067DIW7"/>
<evidence type="ECO:0008006" key="4">
    <source>
        <dbReference type="Google" id="ProtNLM"/>
    </source>
</evidence>
<dbReference type="eggNOG" id="KOG1072">
    <property type="taxonomic scope" value="Eukaryota"/>
</dbReference>
<gene>
    <name evidence="2" type="ORF">CISIN_1g016368mg</name>
</gene>
<dbReference type="OrthoDB" id="1899182at2759"/>
<dbReference type="Gene3D" id="2.120.10.80">
    <property type="entry name" value="Kelch-type beta propeller"/>
    <property type="match status" value="1"/>
</dbReference>
<dbReference type="AlphaFoldDB" id="A0A067DIW7"/>
<evidence type="ECO:0000313" key="3">
    <source>
        <dbReference type="Proteomes" id="UP000027120"/>
    </source>
</evidence>
<reference evidence="2 3" key="1">
    <citation type="submission" date="2014-04" db="EMBL/GenBank/DDBJ databases">
        <authorList>
            <consortium name="International Citrus Genome Consortium"/>
            <person name="Gmitter F."/>
            <person name="Chen C."/>
            <person name="Farmerie W."/>
            <person name="Harkins T."/>
            <person name="Desany B."/>
            <person name="Mohiuddin M."/>
            <person name="Kodira C."/>
            <person name="Borodovsky M."/>
            <person name="Lomsadze A."/>
            <person name="Burns P."/>
            <person name="Jenkins J."/>
            <person name="Prochnik S."/>
            <person name="Shu S."/>
            <person name="Chapman J."/>
            <person name="Pitluck S."/>
            <person name="Schmutz J."/>
            <person name="Rokhsar D."/>
        </authorList>
    </citation>
    <scope>NUCLEOTIDE SEQUENCE</scope>
</reference>
<keyword evidence="3" id="KW-1185">Reference proteome</keyword>
<accession>A0A067DIW7</accession>
<feature type="compositionally biased region" description="Low complexity" evidence="1">
    <location>
        <begin position="1"/>
        <end position="22"/>
    </location>
</feature>
<dbReference type="Proteomes" id="UP000027120">
    <property type="component" value="Unassembled WGS sequence"/>
</dbReference>
<feature type="region of interest" description="Disordered" evidence="1">
    <location>
        <begin position="1"/>
        <end position="24"/>
    </location>
</feature>
<dbReference type="KEGG" id="cit:102617001"/>
<dbReference type="InterPro" id="IPR015915">
    <property type="entry name" value="Kelch-typ_b-propeller"/>
</dbReference>